<comment type="caution">
    <text evidence="1">The sequence shown here is derived from an EMBL/GenBank/DDBJ whole genome shotgun (WGS) entry which is preliminary data.</text>
</comment>
<proteinExistence type="predicted"/>
<sequence>MSHLTPDQVQDLIDHMSDEDIDFLSDLLLNTVIDAVACVEFDSAQLKQTIVRYLNQVRYDLSTIVRPKDEALWAEFGGDELEPLLDADAEAETEAEAEAKAESSTTNAAENATATAAEALEPQQVQLQLDLLSTVSAGSRAGEGKIVASLLVTLQAPFSQLTEQSVRALNILWLPDISPEI</sequence>
<reference evidence="1" key="2">
    <citation type="submission" date="2021-04" db="EMBL/GenBank/DDBJ databases">
        <authorList>
            <person name="Gilroy R."/>
        </authorList>
    </citation>
    <scope>NUCLEOTIDE SEQUENCE</scope>
    <source>
        <strain evidence="1">378</strain>
    </source>
</reference>
<evidence type="ECO:0000313" key="2">
    <source>
        <dbReference type="Proteomes" id="UP000733611"/>
    </source>
</evidence>
<evidence type="ECO:0000313" key="1">
    <source>
        <dbReference type="EMBL" id="MBU3844174.1"/>
    </source>
</evidence>
<reference evidence="1" key="1">
    <citation type="journal article" date="2021" name="PeerJ">
        <title>Extensive microbial diversity within the chicken gut microbiome revealed by metagenomics and culture.</title>
        <authorList>
            <person name="Gilroy R."/>
            <person name="Ravi A."/>
            <person name="Getino M."/>
            <person name="Pursley I."/>
            <person name="Horton D.L."/>
            <person name="Alikhan N.F."/>
            <person name="Baker D."/>
            <person name="Gharbi K."/>
            <person name="Hall N."/>
            <person name="Watson M."/>
            <person name="Adriaenssens E.M."/>
            <person name="Foster-Nyarko E."/>
            <person name="Jarju S."/>
            <person name="Secka A."/>
            <person name="Antonio M."/>
            <person name="Oren A."/>
            <person name="Chaudhuri R.R."/>
            <person name="La Ragione R."/>
            <person name="Hildebrand F."/>
            <person name="Pallen M.J."/>
        </authorList>
    </citation>
    <scope>NUCLEOTIDE SEQUENCE</scope>
    <source>
        <strain evidence="1">378</strain>
    </source>
</reference>
<name>A0A948TFW8_9GAMM</name>
<protein>
    <submittedName>
        <fullName evidence="1">Uncharacterized protein</fullName>
    </submittedName>
</protein>
<dbReference type="EMBL" id="JAHLFE010000094">
    <property type="protein sequence ID" value="MBU3844174.1"/>
    <property type="molecule type" value="Genomic_DNA"/>
</dbReference>
<accession>A0A948TFW8</accession>
<dbReference type="AlphaFoldDB" id="A0A948TFW8"/>
<organism evidence="1 2">
    <name type="scientific">Candidatus Anaerobiospirillum pullicola</name>
    <dbReference type="NCBI Taxonomy" id="2838451"/>
    <lineage>
        <taxon>Bacteria</taxon>
        <taxon>Pseudomonadati</taxon>
        <taxon>Pseudomonadota</taxon>
        <taxon>Gammaproteobacteria</taxon>
        <taxon>Aeromonadales</taxon>
        <taxon>Succinivibrionaceae</taxon>
        <taxon>Anaerobiospirillum</taxon>
    </lineage>
</organism>
<dbReference type="Proteomes" id="UP000733611">
    <property type="component" value="Unassembled WGS sequence"/>
</dbReference>
<gene>
    <name evidence="1" type="ORF">H9847_04795</name>
</gene>